<dbReference type="NCBIfam" id="TIGR00097">
    <property type="entry name" value="HMP-P_kinase"/>
    <property type="match status" value="1"/>
</dbReference>
<name>A0AAQ1ZLE1_9BACT</name>
<keyword evidence="4" id="KW-0547">Nucleotide-binding</keyword>
<dbReference type="EC" id="2.7.1.49" evidence="2"/>
<keyword evidence="3 8" id="KW-0808">Transferase</keyword>
<accession>A0AAQ1ZLE1</accession>
<dbReference type="AlphaFoldDB" id="A0AAQ1ZLE1"/>
<dbReference type="FunFam" id="3.40.1190.20:FF:000003">
    <property type="entry name" value="Phosphomethylpyrimidine kinase ThiD"/>
    <property type="match status" value="1"/>
</dbReference>
<gene>
    <name evidence="8" type="primary">thiD_2</name>
    <name evidence="8" type="ORF">NCTC13063_02400</name>
</gene>
<dbReference type="GO" id="GO:0005524">
    <property type="term" value="F:ATP binding"/>
    <property type="evidence" value="ECO:0007669"/>
    <property type="project" value="UniProtKB-KW"/>
</dbReference>
<dbReference type="SUPFAM" id="SSF53613">
    <property type="entry name" value="Ribokinase-like"/>
    <property type="match status" value="1"/>
</dbReference>
<evidence type="ECO:0000256" key="2">
    <source>
        <dbReference type="ARBA" id="ARBA00012135"/>
    </source>
</evidence>
<feature type="domain" description="Pyridoxamine kinase/Phosphomethylpyrimidine kinase" evidence="7">
    <location>
        <begin position="21"/>
        <end position="268"/>
    </location>
</feature>
<evidence type="ECO:0000256" key="1">
    <source>
        <dbReference type="ARBA" id="ARBA00004948"/>
    </source>
</evidence>
<dbReference type="GO" id="GO:0008972">
    <property type="term" value="F:phosphomethylpyrimidine kinase activity"/>
    <property type="evidence" value="ECO:0007669"/>
    <property type="project" value="InterPro"/>
</dbReference>
<evidence type="ECO:0000256" key="5">
    <source>
        <dbReference type="ARBA" id="ARBA00022777"/>
    </source>
</evidence>
<dbReference type="GO" id="GO:0008902">
    <property type="term" value="F:hydroxymethylpyrimidine kinase activity"/>
    <property type="evidence" value="ECO:0007669"/>
    <property type="project" value="UniProtKB-EC"/>
</dbReference>
<comment type="pathway">
    <text evidence="1">Cofactor biosynthesis; thiamine diphosphate biosynthesis.</text>
</comment>
<organism evidence="8 9">
    <name type="scientific">Segatella buccae</name>
    <dbReference type="NCBI Taxonomy" id="28126"/>
    <lineage>
        <taxon>Bacteria</taxon>
        <taxon>Pseudomonadati</taxon>
        <taxon>Bacteroidota</taxon>
        <taxon>Bacteroidia</taxon>
        <taxon>Bacteroidales</taxon>
        <taxon>Prevotellaceae</taxon>
        <taxon>Segatella</taxon>
    </lineage>
</organism>
<evidence type="ECO:0000256" key="3">
    <source>
        <dbReference type="ARBA" id="ARBA00022679"/>
    </source>
</evidence>
<keyword evidence="5 8" id="KW-0418">Kinase</keyword>
<dbReference type="Proteomes" id="UP000255283">
    <property type="component" value="Unassembled WGS sequence"/>
</dbReference>
<dbReference type="GO" id="GO:0009228">
    <property type="term" value="P:thiamine biosynthetic process"/>
    <property type="evidence" value="ECO:0007669"/>
    <property type="project" value="InterPro"/>
</dbReference>
<dbReference type="EMBL" id="UGTJ01000002">
    <property type="protein sequence ID" value="SUB96632.1"/>
    <property type="molecule type" value="Genomic_DNA"/>
</dbReference>
<dbReference type="PANTHER" id="PTHR20858">
    <property type="entry name" value="PHOSPHOMETHYLPYRIMIDINE KINASE"/>
    <property type="match status" value="1"/>
</dbReference>
<sequence length="279" mass="29240">MRFDGKKGMTCFKTLTIAGSDCSGGAGIQADIKTMSALGCYAASVVTAVTAQNTLGVSAIEPVSPPMVAAQIRAVMDDLRPDAVKVGMVADAATVDAVAETLLLYKVKHLVVDPVMVATTGGRLMRPDALDAFCRQLLPQATLLTPNLPEAEMLTGITIRSVDDADRAARLLLRRGCRQLLIKGGHREGTEKTDRLYVDGRQVAEFTAPAVATRHTHGTGCTLSSAITAWLARGLSLAEAVGAAKGYVTQALQAGAALEVGRGQGPVNHFFAPEKLITL</sequence>
<comment type="caution">
    <text evidence="8">The sequence shown here is derived from an EMBL/GenBank/DDBJ whole genome shotgun (WGS) entry which is preliminary data.</text>
</comment>
<dbReference type="CDD" id="cd01169">
    <property type="entry name" value="HMPP_kinase"/>
    <property type="match status" value="1"/>
</dbReference>
<evidence type="ECO:0000313" key="8">
    <source>
        <dbReference type="EMBL" id="SUB96632.1"/>
    </source>
</evidence>
<keyword evidence="6" id="KW-0067">ATP-binding</keyword>
<dbReference type="GO" id="GO:0005829">
    <property type="term" value="C:cytosol"/>
    <property type="evidence" value="ECO:0007669"/>
    <property type="project" value="TreeGrafter"/>
</dbReference>
<dbReference type="InterPro" id="IPR013749">
    <property type="entry name" value="PM/HMP-P_kinase-1"/>
</dbReference>
<protein>
    <recommendedName>
        <fullName evidence="2">hydroxymethylpyrimidine kinase</fullName>
        <ecNumber evidence="2">2.7.1.49</ecNumber>
    </recommendedName>
</protein>
<dbReference type="Gene3D" id="3.40.1190.20">
    <property type="match status" value="1"/>
</dbReference>
<dbReference type="PANTHER" id="PTHR20858:SF17">
    <property type="entry name" value="HYDROXYMETHYLPYRIMIDINE_PHOSPHOMETHYLPYRIMIDINE KINASE THI20-RELATED"/>
    <property type="match status" value="1"/>
</dbReference>
<evidence type="ECO:0000256" key="6">
    <source>
        <dbReference type="ARBA" id="ARBA00022840"/>
    </source>
</evidence>
<evidence type="ECO:0000259" key="7">
    <source>
        <dbReference type="Pfam" id="PF08543"/>
    </source>
</evidence>
<evidence type="ECO:0000256" key="4">
    <source>
        <dbReference type="ARBA" id="ARBA00022741"/>
    </source>
</evidence>
<reference evidence="8 9" key="1">
    <citation type="submission" date="2018-06" db="EMBL/GenBank/DDBJ databases">
        <authorList>
            <consortium name="Pathogen Informatics"/>
            <person name="Doyle S."/>
        </authorList>
    </citation>
    <scope>NUCLEOTIDE SEQUENCE [LARGE SCALE GENOMIC DNA]</scope>
    <source>
        <strain evidence="8 9">NCTC13063</strain>
    </source>
</reference>
<dbReference type="InterPro" id="IPR029056">
    <property type="entry name" value="Ribokinase-like"/>
</dbReference>
<evidence type="ECO:0000313" key="9">
    <source>
        <dbReference type="Proteomes" id="UP000255283"/>
    </source>
</evidence>
<proteinExistence type="predicted"/>
<dbReference type="Pfam" id="PF08543">
    <property type="entry name" value="Phos_pyr_kin"/>
    <property type="match status" value="1"/>
</dbReference>
<dbReference type="InterPro" id="IPR004399">
    <property type="entry name" value="HMP/HMP-P_kinase_dom"/>
</dbReference>